<dbReference type="Proteomes" id="UP000191931">
    <property type="component" value="Unassembled WGS sequence"/>
</dbReference>
<feature type="region of interest" description="Disordered" evidence="1">
    <location>
        <begin position="499"/>
        <end position="548"/>
    </location>
</feature>
<keyword evidence="3" id="KW-1185">Reference proteome</keyword>
<feature type="compositionally biased region" description="Polar residues" evidence="1">
    <location>
        <begin position="512"/>
        <end position="542"/>
    </location>
</feature>
<dbReference type="STRING" id="1246637.MTBBW1_1300017"/>
<accession>A0A1W1H743</accession>
<evidence type="ECO:0000256" key="1">
    <source>
        <dbReference type="SAM" id="MobiDB-lite"/>
    </source>
</evidence>
<dbReference type="EMBL" id="FWEV01000036">
    <property type="protein sequence ID" value="SLM28277.1"/>
    <property type="molecule type" value="Genomic_DNA"/>
</dbReference>
<sequence length="548" mass="62250">MNLKENRILRLKDNIEQIVNRLINVSSDHAVNTTPIIKQCRQCLASVPAVDSPVYVHITGTDKSFKTSYLLDLFDNDDLRKLFAVKVHNTSENTAVPCLVEPSSNVARLTIRQIAISSGEILHNDLSADDFARLYDLSMGAVPDDYLIQVLLPEDETPMTLPIIEYPGIKEGADAQEAQRTLHQTFQRNLIHNLARYPGILVACFQHKVAIPPGHPMDIILKKYGEILKTSYSGNKLPLVLSLQGGSAISGYCGNTHVEKDIAADFKSHKSFDTTIQLINPYNRTYPVTFSEPGPHVTSWIRHLSRYKDVHEIRYNIELDGGITWSRKLLEEICQNSNIQDALDNIFLKPWMVEAESCLTAANECLNEIESYDEVKEVREKIRLAIINGRYRDIRTFFKNEISIQTDGIVDNHQRFWAGIIYQYLIQFFDEDDRCRAMADVMWKNIVNRLDHEGKNFISTREEDLVYIIMNIAALYVPNALIRGDVDIFGISMKPSENGDINDSGRDKNHENNPFSESQGGHNFYSATPVNSTETFNESSYEFQGDPL</sequence>
<dbReference type="AlphaFoldDB" id="A0A1W1H743"/>
<organism evidence="2 3">
    <name type="scientific">Desulfamplus magnetovallimortis</name>
    <dbReference type="NCBI Taxonomy" id="1246637"/>
    <lineage>
        <taxon>Bacteria</taxon>
        <taxon>Pseudomonadati</taxon>
        <taxon>Thermodesulfobacteriota</taxon>
        <taxon>Desulfobacteria</taxon>
        <taxon>Desulfobacterales</taxon>
        <taxon>Desulfobacteraceae</taxon>
        <taxon>Desulfamplus</taxon>
    </lineage>
</organism>
<dbReference type="RefSeq" id="WP_186441347.1">
    <property type="nucleotide sequence ID" value="NZ_LT828548.1"/>
</dbReference>
<proteinExistence type="predicted"/>
<reference evidence="2 3" key="1">
    <citation type="submission" date="2017-03" db="EMBL/GenBank/DDBJ databases">
        <authorList>
            <person name="Afonso C.L."/>
            <person name="Miller P.J."/>
            <person name="Scott M.A."/>
            <person name="Spackman E."/>
            <person name="Goraichik I."/>
            <person name="Dimitrov K.M."/>
            <person name="Suarez D.L."/>
            <person name="Swayne D.E."/>
        </authorList>
    </citation>
    <scope>NUCLEOTIDE SEQUENCE [LARGE SCALE GENOMIC DNA]</scope>
    <source>
        <strain evidence="2">PRJEB14757</strain>
    </source>
</reference>
<evidence type="ECO:0000313" key="2">
    <source>
        <dbReference type="EMBL" id="SLM28277.1"/>
    </source>
</evidence>
<gene>
    <name evidence="2" type="ORF">MTBBW1_1300017</name>
</gene>
<evidence type="ECO:0000313" key="3">
    <source>
        <dbReference type="Proteomes" id="UP000191931"/>
    </source>
</evidence>
<protein>
    <submittedName>
        <fullName evidence="2">Uncharacterized protein</fullName>
    </submittedName>
</protein>
<name>A0A1W1H743_9BACT</name>